<dbReference type="NCBIfam" id="NF041518">
    <property type="entry name" value="choice_anch_Q"/>
    <property type="match status" value="1"/>
</dbReference>
<keyword evidence="9" id="KW-0325">Glycoprotein</keyword>
<dbReference type="Gene3D" id="2.60.40.4070">
    <property type="match status" value="1"/>
</dbReference>
<dbReference type="EMBL" id="DRQG01000015">
    <property type="protein sequence ID" value="HGY54294.1"/>
    <property type="molecule type" value="Genomic_DNA"/>
</dbReference>
<dbReference type="FunFam" id="3.80.10.10:FF:000041">
    <property type="entry name" value="LRR receptor-like serine/threonine-protein kinase ERECTA"/>
    <property type="match status" value="1"/>
</dbReference>
<dbReference type="Pfam" id="PF23598">
    <property type="entry name" value="LRR_14"/>
    <property type="match status" value="2"/>
</dbReference>
<dbReference type="InterPro" id="IPR055414">
    <property type="entry name" value="LRR_R13L4/SHOC2-like"/>
</dbReference>
<evidence type="ECO:0000256" key="4">
    <source>
        <dbReference type="ARBA" id="ARBA00022729"/>
    </source>
</evidence>
<dbReference type="InterPro" id="IPR026444">
    <property type="entry name" value="Secre_tail"/>
</dbReference>
<keyword evidence="7" id="KW-0472">Membrane</keyword>
<dbReference type="InterPro" id="IPR053038">
    <property type="entry name" value="RLP_Defense"/>
</dbReference>
<keyword evidence="3" id="KW-0812">Transmembrane</keyword>
<name>A0A7V4TZX2_CALAY</name>
<dbReference type="Pfam" id="PF13855">
    <property type="entry name" value="LRR_8"/>
    <property type="match status" value="1"/>
</dbReference>
<sequence length="1006" mass="109980">MKVWIGVIIPMLFLFNFNLNGQVLESDSLALVAIYDSTDGANWTHTWDLSSKVSDWYGVTVKSGRVTELSLINNNLNGKLPGQLGDLTALTWLKIGQSSTLTGPIPEEIGNLKELKTLYFYSCHLNGSLPQSLSGLTNLTELIIHSTDISGAIPRGLDSLKELVTVKLFSNELSGEIPPELGNLPKLESLQLYDNNLSGSIPSSLVNLTSLTQLHLGNNDLTGNIPSNIGNLKNLVLFDASHNKLAGTIPESIGRMDNLETLNLSYNDIGGFIPDSLGDMAALESLNLGDNNLNGEIPESLGNLSQLRIANLYKNQLTGTIPETLGNLSSLTTISLAENELEGTLPESFGKLTQLQYLNLYKNHFSGAVPDTIKRLSSLKNIALYGNRFSSLPDLSGLPSLQRLYVYENQLVFSDLEPQLKSTSLTTFKYSDQDSVGNKIALAFQPGDTLRLVMHVGGEFTHYQWEKDGVVLNAPDDSVLTIPDLSDEDTGVYTCTMSNDSLPDLTLYSRPVTVHVWECAITSDTTWSAGQTMEIGCDLYIGQGVTLTIEPGVRVVFTGPYAITVYGGIRAQGAEEDTIRFTAADTSTGWHGIHFAAGASAEDTSVFSFCRFEYARTRSLGDTLNGTLSFEDSNKVRISHSLFIHNDSYMGGALYCRNINGAVFEHNRFYDNRALHGGALYADAAQLVIANNVFKNNEADFGGAVFCRNKATVESANTYFYGNQARKNGGVFYLSESYLKLINGVLADNSADYGAGLSGTYSQAEVLNSTLADNHAGFYGGALYITFSSNFSVINSILWNNRADSSAHQVYFYKAGNENSFIYSDVEGDSAQFVGTPDNLNYENNINADPLFALSGQEPYQPGENSPCINAGTPDTSEIGTFIAQDILGNQRVINDRIDMGAYEWKSQTAIEVAKGHLPVKTELYANYPNPFNPSTIIAYDLSRAGVVRLRVYNVLGQLIKELVNTRQQAGHYKVEFEAEGLSSGVYFYELKADNFLRVKKMLLVR</sequence>
<dbReference type="Gene3D" id="3.80.10.10">
    <property type="entry name" value="Ribonuclease Inhibitor"/>
    <property type="match status" value="3"/>
</dbReference>
<dbReference type="SMART" id="SM00369">
    <property type="entry name" value="LRR_TYP"/>
    <property type="match status" value="7"/>
</dbReference>
<dbReference type="SUPFAM" id="SSF48726">
    <property type="entry name" value="Immunoglobulin"/>
    <property type="match status" value="1"/>
</dbReference>
<evidence type="ECO:0000259" key="10">
    <source>
        <dbReference type="PROSITE" id="PS50835"/>
    </source>
</evidence>
<keyword evidence="8" id="KW-1015">Disulfide bond</keyword>
<dbReference type="Gene3D" id="2.60.40.10">
    <property type="entry name" value="Immunoglobulins"/>
    <property type="match status" value="1"/>
</dbReference>
<dbReference type="InterPro" id="IPR007110">
    <property type="entry name" value="Ig-like_dom"/>
</dbReference>
<dbReference type="PROSITE" id="PS51450">
    <property type="entry name" value="LRR"/>
    <property type="match status" value="1"/>
</dbReference>
<dbReference type="SUPFAM" id="SSF52047">
    <property type="entry name" value="RNI-like"/>
    <property type="match status" value="1"/>
</dbReference>
<comment type="caution">
    <text evidence="11">The sequence shown here is derived from an EMBL/GenBank/DDBJ whole genome shotgun (WGS) entry which is preliminary data.</text>
</comment>
<evidence type="ECO:0000256" key="9">
    <source>
        <dbReference type="ARBA" id="ARBA00023180"/>
    </source>
</evidence>
<dbReference type="InterPro" id="IPR032675">
    <property type="entry name" value="LRR_dom_sf"/>
</dbReference>
<keyword evidence="2" id="KW-0433">Leucine-rich repeat</keyword>
<keyword evidence="6" id="KW-1133">Transmembrane helix</keyword>
<dbReference type="FunFam" id="3.80.10.10:FF:000233">
    <property type="entry name" value="Leucine-rich repeat receptor-like protein kinase TDR"/>
    <property type="match status" value="1"/>
</dbReference>
<evidence type="ECO:0000256" key="3">
    <source>
        <dbReference type="ARBA" id="ARBA00022692"/>
    </source>
</evidence>
<keyword evidence="5" id="KW-0677">Repeat</keyword>
<evidence type="ECO:0000256" key="5">
    <source>
        <dbReference type="ARBA" id="ARBA00022737"/>
    </source>
</evidence>
<dbReference type="InterPro" id="IPR012334">
    <property type="entry name" value="Pectin_lyas_fold"/>
</dbReference>
<dbReference type="Proteomes" id="UP000885779">
    <property type="component" value="Unassembled WGS sequence"/>
</dbReference>
<dbReference type="SUPFAM" id="SSF51126">
    <property type="entry name" value="Pectin lyase-like"/>
    <property type="match status" value="1"/>
</dbReference>
<dbReference type="InterPro" id="IPR003591">
    <property type="entry name" value="Leu-rich_rpt_typical-subtyp"/>
</dbReference>
<dbReference type="PROSITE" id="PS50835">
    <property type="entry name" value="IG_LIKE"/>
    <property type="match status" value="1"/>
</dbReference>
<dbReference type="AlphaFoldDB" id="A0A7V4TZX2"/>
<evidence type="ECO:0000256" key="7">
    <source>
        <dbReference type="ARBA" id="ARBA00023136"/>
    </source>
</evidence>
<evidence type="ECO:0000313" key="11">
    <source>
        <dbReference type="EMBL" id="HGY54294.1"/>
    </source>
</evidence>
<dbReference type="PANTHER" id="PTHR48064:SF6">
    <property type="entry name" value="RECEPTOR-LIKE PROTEIN KINASE 2"/>
    <property type="match status" value="1"/>
</dbReference>
<protein>
    <submittedName>
        <fullName evidence="11">T9SS type A sorting domain-containing protein</fullName>
    </submittedName>
</protein>
<dbReference type="InterPro" id="IPR036179">
    <property type="entry name" value="Ig-like_dom_sf"/>
</dbReference>
<dbReference type="NCBIfam" id="TIGR04183">
    <property type="entry name" value="Por_Secre_tail"/>
    <property type="match status" value="1"/>
</dbReference>
<dbReference type="Pfam" id="PF18962">
    <property type="entry name" value="Por_Secre_tail"/>
    <property type="match status" value="1"/>
</dbReference>
<proteinExistence type="predicted"/>
<dbReference type="SMART" id="SM00409">
    <property type="entry name" value="IG"/>
    <property type="match status" value="1"/>
</dbReference>
<dbReference type="InterPro" id="IPR011050">
    <property type="entry name" value="Pectin_lyase_fold/virulence"/>
</dbReference>
<comment type="subcellular location">
    <subcellularLocation>
        <location evidence="1">Membrane</location>
        <topology evidence="1">Single-pass membrane protein</topology>
    </subcellularLocation>
</comment>
<evidence type="ECO:0000256" key="6">
    <source>
        <dbReference type="ARBA" id="ARBA00022989"/>
    </source>
</evidence>
<dbReference type="InterPro" id="IPR003599">
    <property type="entry name" value="Ig_sub"/>
</dbReference>
<dbReference type="InterPro" id="IPR013783">
    <property type="entry name" value="Ig-like_fold"/>
</dbReference>
<dbReference type="CDD" id="cd00096">
    <property type="entry name" value="Ig"/>
    <property type="match status" value="1"/>
</dbReference>
<evidence type="ECO:0000256" key="1">
    <source>
        <dbReference type="ARBA" id="ARBA00004167"/>
    </source>
</evidence>
<keyword evidence="4" id="KW-0732">Signal</keyword>
<gene>
    <name evidence="11" type="ORF">ENK44_01205</name>
</gene>
<accession>A0A7V4TZX2</accession>
<dbReference type="InterPro" id="IPR001611">
    <property type="entry name" value="Leu-rich_rpt"/>
</dbReference>
<dbReference type="Gene3D" id="2.160.20.10">
    <property type="entry name" value="Single-stranded right-handed beta-helix, Pectin lyase-like"/>
    <property type="match status" value="1"/>
</dbReference>
<dbReference type="InterPro" id="IPR059226">
    <property type="entry name" value="Choice_anch_Q_dom"/>
</dbReference>
<feature type="domain" description="Ig-like" evidence="10">
    <location>
        <begin position="418"/>
        <end position="506"/>
    </location>
</feature>
<dbReference type="GO" id="GO:0016020">
    <property type="term" value="C:membrane"/>
    <property type="evidence" value="ECO:0007669"/>
    <property type="project" value="UniProtKB-SubCell"/>
</dbReference>
<evidence type="ECO:0000256" key="2">
    <source>
        <dbReference type="ARBA" id="ARBA00022614"/>
    </source>
</evidence>
<organism evidence="11">
    <name type="scientific">Caldithrix abyssi</name>
    <dbReference type="NCBI Taxonomy" id="187145"/>
    <lineage>
        <taxon>Bacteria</taxon>
        <taxon>Pseudomonadati</taxon>
        <taxon>Calditrichota</taxon>
        <taxon>Calditrichia</taxon>
        <taxon>Calditrichales</taxon>
        <taxon>Calditrichaceae</taxon>
        <taxon>Caldithrix</taxon>
    </lineage>
</organism>
<evidence type="ECO:0000256" key="8">
    <source>
        <dbReference type="ARBA" id="ARBA00023157"/>
    </source>
</evidence>
<reference evidence="11" key="1">
    <citation type="journal article" date="2020" name="mSystems">
        <title>Genome- and Community-Level Interaction Insights into Carbon Utilization and Element Cycling Functions of Hydrothermarchaeota in Hydrothermal Sediment.</title>
        <authorList>
            <person name="Zhou Z."/>
            <person name="Liu Y."/>
            <person name="Xu W."/>
            <person name="Pan J."/>
            <person name="Luo Z.H."/>
            <person name="Li M."/>
        </authorList>
    </citation>
    <scope>NUCLEOTIDE SEQUENCE [LARGE SCALE GENOMIC DNA]</scope>
    <source>
        <strain evidence="11">HyVt-577</strain>
    </source>
</reference>
<dbReference type="PANTHER" id="PTHR48064">
    <property type="entry name" value="OS01G0750400 PROTEIN"/>
    <property type="match status" value="1"/>
</dbReference>